<dbReference type="SUPFAM" id="SSF140566">
    <property type="entry name" value="FlgN-like"/>
    <property type="match status" value="1"/>
</dbReference>
<evidence type="ECO:0000256" key="1">
    <source>
        <dbReference type="SAM" id="Coils"/>
    </source>
</evidence>
<keyword evidence="1" id="KW-0175">Coiled coil</keyword>
<dbReference type="RefSeq" id="WP_014456724.1">
    <property type="nucleotide sequence ID" value="NC_017098.1"/>
</dbReference>
<evidence type="ECO:0000313" key="2">
    <source>
        <dbReference type="EMBL" id="AFG38742.1"/>
    </source>
</evidence>
<dbReference type="OrthoDB" id="361199at2"/>
<keyword evidence="3" id="KW-1185">Reference proteome</keyword>
<sequence length="153" mass="17542">MYSEHEITQREAVLRKLRRMLERQRERFQDYLHVLDTQQSAIAQDNLDALEQQVELETSVLEQIVQTQKTIAPLEQMYQQLNGGTAFPADIAAMQTNLTEMRSRISAHNADNRARLSRQIEQMRHKVAQLRIPNRHTSPYAAAGGGSMVDIQG</sequence>
<dbReference type="STRING" id="889378.Spiaf_2717"/>
<dbReference type="Gene3D" id="1.20.58.300">
    <property type="entry name" value="FlgN-like"/>
    <property type="match status" value="1"/>
</dbReference>
<feature type="coiled-coil region" evidence="1">
    <location>
        <begin position="7"/>
        <end position="67"/>
    </location>
</feature>
<gene>
    <name evidence="2" type="ordered locus">Spiaf_2717</name>
</gene>
<proteinExistence type="predicted"/>
<dbReference type="HOGENOM" id="CLU_1677080_0_0_12"/>
<protein>
    <submittedName>
        <fullName evidence="2">Small-conductance mechanosensitive channel</fullName>
    </submittedName>
</protein>
<dbReference type="AlphaFoldDB" id="H9UMJ9"/>
<evidence type="ECO:0000313" key="3">
    <source>
        <dbReference type="Proteomes" id="UP000007383"/>
    </source>
</evidence>
<dbReference type="EMBL" id="CP003282">
    <property type="protein sequence ID" value="AFG38742.1"/>
    <property type="molecule type" value="Genomic_DNA"/>
</dbReference>
<name>H9UMJ9_SPIAZ</name>
<dbReference type="KEGG" id="sfc:Spiaf_2717"/>
<dbReference type="PATRIC" id="fig|889378.3.peg.2690"/>
<dbReference type="GO" id="GO:0044780">
    <property type="term" value="P:bacterial-type flagellum assembly"/>
    <property type="evidence" value="ECO:0007669"/>
    <property type="project" value="InterPro"/>
</dbReference>
<organism evidence="2 3">
    <name type="scientific">Spirochaeta africana (strain ATCC 700263 / DSM 8902 / Z-7692)</name>
    <dbReference type="NCBI Taxonomy" id="889378"/>
    <lineage>
        <taxon>Bacteria</taxon>
        <taxon>Pseudomonadati</taxon>
        <taxon>Spirochaetota</taxon>
        <taxon>Spirochaetia</taxon>
        <taxon>Spirochaetales</taxon>
        <taxon>Spirochaetaceae</taxon>
        <taxon>Spirochaeta</taxon>
    </lineage>
</organism>
<dbReference type="InterPro" id="IPR036679">
    <property type="entry name" value="FlgN-like_sf"/>
</dbReference>
<dbReference type="Proteomes" id="UP000007383">
    <property type="component" value="Chromosome"/>
</dbReference>
<reference evidence="3" key="1">
    <citation type="journal article" date="2013" name="Stand. Genomic Sci.">
        <title>Complete genome sequence of the halophilic bacterium Spirochaeta africana type strain (Z-7692(T)) from the alkaline Lake Magadi in the East African Rift.</title>
        <authorList>
            <person name="Liolos K."/>
            <person name="Abt B."/>
            <person name="Scheuner C."/>
            <person name="Teshima H."/>
            <person name="Held B."/>
            <person name="Lapidus A."/>
            <person name="Nolan M."/>
            <person name="Lucas S."/>
            <person name="Deshpande S."/>
            <person name="Cheng J.F."/>
            <person name="Tapia R."/>
            <person name="Goodwin L.A."/>
            <person name="Pitluck S."/>
            <person name="Pagani I."/>
            <person name="Ivanova N."/>
            <person name="Mavromatis K."/>
            <person name="Mikhailova N."/>
            <person name="Huntemann M."/>
            <person name="Pati A."/>
            <person name="Chen A."/>
            <person name="Palaniappan K."/>
            <person name="Land M."/>
            <person name="Rohde M."/>
            <person name="Tindall B.J."/>
            <person name="Detter J.C."/>
            <person name="Goker M."/>
            <person name="Bristow J."/>
            <person name="Eisen J.A."/>
            <person name="Markowitz V."/>
            <person name="Hugenholtz P."/>
            <person name="Woyke T."/>
            <person name="Klenk H.P."/>
            <person name="Kyrpides N.C."/>
        </authorList>
    </citation>
    <scope>NUCLEOTIDE SEQUENCE</scope>
    <source>
        <strain evidence="3">ATCC 700263 / DSM 8902 / Z-7692</strain>
    </source>
</reference>
<accession>H9UMJ9</accession>